<keyword evidence="1 4" id="KW-0808">Transferase</keyword>
<dbReference type="Proteomes" id="UP001595796">
    <property type="component" value="Unassembled WGS sequence"/>
</dbReference>
<dbReference type="InterPro" id="IPR016181">
    <property type="entry name" value="Acyl_CoA_acyltransferase"/>
</dbReference>
<dbReference type="InterPro" id="IPR000182">
    <property type="entry name" value="GNAT_dom"/>
</dbReference>
<dbReference type="EMBL" id="JBHSJF010000002">
    <property type="protein sequence ID" value="MFC5066879.1"/>
    <property type="molecule type" value="Genomic_DNA"/>
</dbReference>
<organism evidence="4 5">
    <name type="scientific">Flaviflagellibacter deserti</name>
    <dbReference type="NCBI Taxonomy" id="2267266"/>
    <lineage>
        <taxon>Bacteria</taxon>
        <taxon>Pseudomonadati</taxon>
        <taxon>Pseudomonadota</taxon>
        <taxon>Alphaproteobacteria</taxon>
        <taxon>Hyphomicrobiales</taxon>
        <taxon>Flaviflagellibacter</taxon>
    </lineage>
</organism>
<accession>A0ABV9YXC7</accession>
<dbReference type="GO" id="GO:0016746">
    <property type="term" value="F:acyltransferase activity"/>
    <property type="evidence" value="ECO:0007669"/>
    <property type="project" value="UniProtKB-KW"/>
</dbReference>
<dbReference type="InterPro" id="IPR050832">
    <property type="entry name" value="Bact_Acetyltransf"/>
</dbReference>
<evidence type="ECO:0000313" key="5">
    <source>
        <dbReference type="Proteomes" id="UP001595796"/>
    </source>
</evidence>
<dbReference type="Pfam" id="PF00583">
    <property type="entry name" value="Acetyltransf_1"/>
    <property type="match status" value="1"/>
</dbReference>
<dbReference type="PROSITE" id="PS51186">
    <property type="entry name" value="GNAT"/>
    <property type="match status" value="1"/>
</dbReference>
<evidence type="ECO:0000256" key="2">
    <source>
        <dbReference type="ARBA" id="ARBA00023315"/>
    </source>
</evidence>
<keyword evidence="2 4" id="KW-0012">Acyltransferase</keyword>
<protein>
    <submittedName>
        <fullName evidence="4">GNAT family N-acetyltransferase</fullName>
        <ecNumber evidence="4">2.3.-.-</ecNumber>
    </submittedName>
</protein>
<evidence type="ECO:0000313" key="4">
    <source>
        <dbReference type="EMBL" id="MFC5066879.1"/>
    </source>
</evidence>
<dbReference type="CDD" id="cd04301">
    <property type="entry name" value="NAT_SF"/>
    <property type="match status" value="1"/>
</dbReference>
<gene>
    <name evidence="4" type="ORF">ACFPFW_02495</name>
</gene>
<reference evidence="5" key="1">
    <citation type="journal article" date="2019" name="Int. J. Syst. Evol. Microbiol.">
        <title>The Global Catalogue of Microorganisms (GCM) 10K type strain sequencing project: providing services to taxonomists for standard genome sequencing and annotation.</title>
        <authorList>
            <consortium name="The Broad Institute Genomics Platform"/>
            <consortium name="The Broad Institute Genome Sequencing Center for Infectious Disease"/>
            <person name="Wu L."/>
            <person name="Ma J."/>
        </authorList>
    </citation>
    <scope>NUCLEOTIDE SEQUENCE [LARGE SCALE GENOMIC DNA]</scope>
    <source>
        <strain evidence="5">CGMCC 1.16444</strain>
    </source>
</reference>
<comment type="caution">
    <text evidence="4">The sequence shown here is derived from an EMBL/GenBank/DDBJ whole genome shotgun (WGS) entry which is preliminary data.</text>
</comment>
<feature type="domain" description="N-acetyltransferase" evidence="3">
    <location>
        <begin position="2"/>
        <end position="144"/>
    </location>
</feature>
<dbReference type="EC" id="2.3.-.-" evidence="4"/>
<dbReference type="PANTHER" id="PTHR43877:SF1">
    <property type="entry name" value="ACETYLTRANSFERASE"/>
    <property type="match status" value="1"/>
</dbReference>
<dbReference type="RefSeq" id="WP_114957302.1">
    <property type="nucleotide sequence ID" value="NZ_JBHSJF010000002.1"/>
</dbReference>
<proteinExistence type="predicted"/>
<dbReference type="Gene3D" id="3.40.630.30">
    <property type="match status" value="1"/>
</dbReference>
<dbReference type="SUPFAM" id="SSF55729">
    <property type="entry name" value="Acyl-CoA N-acyltransferases (Nat)"/>
    <property type="match status" value="1"/>
</dbReference>
<evidence type="ECO:0000256" key="1">
    <source>
        <dbReference type="ARBA" id="ARBA00022679"/>
    </source>
</evidence>
<keyword evidence="5" id="KW-1185">Reference proteome</keyword>
<sequence>MIVIRDEVLADIDAREDLLDAAFGEGRFRKTSERLREGRLPARGLALTAENDGQVIGTVRLWNISAGPGRASLLLGPLAVDRNWQNCGLGGGLMRAALQRAEELGHGSVLLVGDAPYYERFGFTAAHTEKLWLPGPYARERFLGRELAYGALDGAAGLVNATGVRVPEPAWIAAEAGLHRTAA</sequence>
<evidence type="ECO:0000259" key="3">
    <source>
        <dbReference type="PROSITE" id="PS51186"/>
    </source>
</evidence>
<dbReference type="PANTHER" id="PTHR43877">
    <property type="entry name" value="AMINOALKYLPHOSPHONATE N-ACETYLTRANSFERASE-RELATED-RELATED"/>
    <property type="match status" value="1"/>
</dbReference>
<name>A0ABV9YXC7_9HYPH</name>